<dbReference type="PROSITE" id="PS50280">
    <property type="entry name" value="SET"/>
    <property type="match status" value="1"/>
</dbReference>
<dbReference type="STRING" id="4999.A0A1Y1UB36"/>
<evidence type="ECO:0000256" key="7">
    <source>
        <dbReference type="ARBA" id="ARBA00022833"/>
    </source>
</evidence>
<evidence type="ECO:0000256" key="5">
    <source>
        <dbReference type="ARBA" id="ARBA00022691"/>
    </source>
</evidence>
<dbReference type="PROSITE" id="PS50868">
    <property type="entry name" value="POST_SET"/>
    <property type="match status" value="1"/>
</dbReference>
<evidence type="ECO:0000256" key="2">
    <source>
        <dbReference type="ARBA" id="ARBA00022454"/>
    </source>
</evidence>
<evidence type="ECO:0000313" key="12">
    <source>
        <dbReference type="EMBL" id="ORX35250.1"/>
    </source>
</evidence>
<dbReference type="Proteomes" id="UP000193218">
    <property type="component" value="Unassembled WGS sequence"/>
</dbReference>
<dbReference type="InterPro" id="IPR007728">
    <property type="entry name" value="Pre-SET_dom"/>
</dbReference>
<gene>
    <name evidence="12" type="ORF">BD324DRAFT_84203</name>
</gene>
<feature type="region of interest" description="Disordered" evidence="8">
    <location>
        <begin position="1"/>
        <end position="289"/>
    </location>
</feature>
<feature type="compositionally biased region" description="Low complexity" evidence="8">
    <location>
        <begin position="66"/>
        <end position="82"/>
    </location>
</feature>
<evidence type="ECO:0000259" key="11">
    <source>
        <dbReference type="PROSITE" id="PS50868"/>
    </source>
</evidence>
<dbReference type="PROSITE" id="PS50867">
    <property type="entry name" value="PRE_SET"/>
    <property type="match status" value="1"/>
</dbReference>
<keyword evidence="7" id="KW-0862">Zinc</keyword>
<dbReference type="SMART" id="SM00468">
    <property type="entry name" value="PreSET"/>
    <property type="match status" value="1"/>
</dbReference>
<dbReference type="Pfam" id="PF05033">
    <property type="entry name" value="Pre-SET"/>
    <property type="match status" value="1"/>
</dbReference>
<dbReference type="GO" id="GO:0008270">
    <property type="term" value="F:zinc ion binding"/>
    <property type="evidence" value="ECO:0007669"/>
    <property type="project" value="InterPro"/>
</dbReference>
<dbReference type="InterPro" id="IPR001214">
    <property type="entry name" value="SET_dom"/>
</dbReference>
<dbReference type="EMBL" id="NBSH01000011">
    <property type="protein sequence ID" value="ORX35250.1"/>
    <property type="molecule type" value="Genomic_DNA"/>
</dbReference>
<evidence type="ECO:0000256" key="4">
    <source>
        <dbReference type="ARBA" id="ARBA00022679"/>
    </source>
</evidence>
<feature type="region of interest" description="Disordered" evidence="8">
    <location>
        <begin position="395"/>
        <end position="464"/>
    </location>
</feature>
<proteinExistence type="predicted"/>
<sequence length="995" mass="109697">MGWMQRQNLLVSGRAARQNKSNTPRGPGRTNLSESPTKAKQRAIDQVYPLPKDEALSVGSDSDRNATPPRAGPSSSRRPAASQPLPTGSRIRKDKIPASHRGLLGRVSGAPGSWENPEEMIFSDGHMVPRSSASESERDPRPQKSRGTKIISGPSLPASAEGRGFPQESLDSASTFAPAHVPSGSWDSSLEYRMDTRKPEFSAEWSKQLIPKRRPSSPSPPPESAEFRNKLPRLAFPEDSDGSVLRSATDIPQQSPAVKRLGPTWRTSSGPSSPLPSIPALPADLQKTAMEKEGLHDALPDLEPENQRSIATGPQDLSLPLEMKILALEEAHGQPAGPSSTEILDTTPRAARILRSPAREPSPLKSDDRLIDLPAASFDFDMDGSGMVKDEDVEQSVYGDAMEQQPENLPALQPIASPRSDPQDDPMTQDPVRESTTMEPLVTSLADQSAAPNDASSPLQVEQEVETVRVGVADVDLGGPARPPMSRVTRSPSIIEISSEIFGLQPTSSRGEAAVHSVRRSRRAVKDQHSEMMMEEEEKGQTPSKILSLGRYENMTRAAWRQLVEEDANYEAEGFIDSVKSSPSSSRSTLQKVDDQLYVSIQGQTEESTQQPPPDRRGVAKRYFNSAQIDEWNRRAPFLTHNPALHRTIFEAFIAEKELNGGISVCNDVDNEGAPPDLEFEYSNEMLYHPDVPDPEKSLGCDCEGPCDPYSKSCSCLRRQQAYFREFDVKGFAYDQYGIAKFPAATIWECSDTCGCPPSCINRVIQHGRKKETRIEIFKTRYKGWGVRAKGPIPAGQFIGIYAGELITEDESEKRGVLYTEIGRTYIFDADGWHLRHPPAGLATIDPRLAETAAATAQRANAAQEGYEDTEQFYSAYSVDAFHYGNYTRYFNHSCDPNMEIAQCYVHDFHPERPLLCIFTRRQIQRNEEMCISYKGIPDDDVVVNPSPRAKGRRGNNRHVTNAAAHAAHATSAIVREAKHQCYCGSANCDGSMFN</sequence>
<dbReference type="GO" id="GO:0005634">
    <property type="term" value="C:nucleus"/>
    <property type="evidence" value="ECO:0007669"/>
    <property type="project" value="InterPro"/>
</dbReference>
<dbReference type="GO" id="GO:0042054">
    <property type="term" value="F:histone methyltransferase activity"/>
    <property type="evidence" value="ECO:0007669"/>
    <property type="project" value="InterPro"/>
</dbReference>
<feature type="domain" description="Pre-SET" evidence="10">
    <location>
        <begin position="699"/>
        <end position="768"/>
    </location>
</feature>
<comment type="subcellular location">
    <subcellularLocation>
        <location evidence="1">Chromosome</location>
    </subcellularLocation>
</comment>
<feature type="region of interest" description="Disordered" evidence="8">
    <location>
        <begin position="296"/>
        <end position="315"/>
    </location>
</feature>
<protein>
    <recommendedName>
        <fullName evidence="14">SET domain-containing protein</fullName>
    </recommendedName>
</protein>
<dbReference type="SMART" id="SM00317">
    <property type="entry name" value="SET"/>
    <property type="match status" value="1"/>
</dbReference>
<feature type="domain" description="Post-SET" evidence="11">
    <location>
        <begin position="978"/>
        <end position="994"/>
    </location>
</feature>
<feature type="compositionally biased region" description="Polar residues" evidence="8">
    <location>
        <begin position="1"/>
        <end position="10"/>
    </location>
</feature>
<keyword evidence="3" id="KW-0489">Methyltransferase</keyword>
<dbReference type="InterPro" id="IPR050973">
    <property type="entry name" value="H3K9_Histone-Lys_N-MTase"/>
</dbReference>
<evidence type="ECO:0000259" key="9">
    <source>
        <dbReference type="PROSITE" id="PS50280"/>
    </source>
</evidence>
<keyword evidence="13" id="KW-1185">Reference proteome</keyword>
<keyword evidence="6" id="KW-0479">Metal-binding</keyword>
<evidence type="ECO:0000259" key="10">
    <source>
        <dbReference type="PROSITE" id="PS50867"/>
    </source>
</evidence>
<dbReference type="GeneID" id="33561072"/>
<feature type="domain" description="SET" evidence="9">
    <location>
        <begin position="773"/>
        <end position="935"/>
    </location>
</feature>
<keyword evidence="5" id="KW-0949">S-adenosyl-L-methionine</keyword>
<dbReference type="AlphaFoldDB" id="A0A1Y1UB36"/>
<dbReference type="GO" id="GO:0032259">
    <property type="term" value="P:methylation"/>
    <property type="evidence" value="ECO:0007669"/>
    <property type="project" value="UniProtKB-KW"/>
</dbReference>
<dbReference type="InterPro" id="IPR003616">
    <property type="entry name" value="Post-SET_dom"/>
</dbReference>
<evidence type="ECO:0000256" key="3">
    <source>
        <dbReference type="ARBA" id="ARBA00022603"/>
    </source>
</evidence>
<evidence type="ECO:0008006" key="14">
    <source>
        <dbReference type="Google" id="ProtNLM"/>
    </source>
</evidence>
<dbReference type="SMART" id="SM00508">
    <property type="entry name" value="PostSET"/>
    <property type="match status" value="1"/>
</dbReference>
<keyword evidence="4" id="KW-0808">Transferase</keyword>
<dbReference type="GO" id="GO:0005694">
    <property type="term" value="C:chromosome"/>
    <property type="evidence" value="ECO:0007669"/>
    <property type="project" value="UniProtKB-SubCell"/>
</dbReference>
<comment type="caution">
    <text evidence="12">The sequence shown here is derived from an EMBL/GenBank/DDBJ whole genome shotgun (WGS) entry which is preliminary data.</text>
</comment>
<keyword evidence="2" id="KW-0158">Chromosome</keyword>
<dbReference type="PANTHER" id="PTHR46223">
    <property type="entry name" value="HISTONE-LYSINE N-METHYLTRANSFERASE SUV39H"/>
    <property type="match status" value="1"/>
</dbReference>
<dbReference type="OrthoDB" id="308383at2759"/>
<dbReference type="InterPro" id="IPR046341">
    <property type="entry name" value="SET_dom_sf"/>
</dbReference>
<evidence type="ECO:0000313" key="13">
    <source>
        <dbReference type="Proteomes" id="UP000193218"/>
    </source>
</evidence>
<feature type="compositionally biased region" description="Polar residues" evidence="8">
    <location>
        <begin position="445"/>
        <end position="460"/>
    </location>
</feature>
<evidence type="ECO:0000256" key="1">
    <source>
        <dbReference type="ARBA" id="ARBA00004286"/>
    </source>
</evidence>
<accession>A0A1Y1UB36</accession>
<reference evidence="12 13" key="1">
    <citation type="submission" date="2017-03" db="EMBL/GenBank/DDBJ databases">
        <title>Widespread Adenine N6-methylation of Active Genes in Fungi.</title>
        <authorList>
            <consortium name="DOE Joint Genome Institute"/>
            <person name="Mondo S.J."/>
            <person name="Dannebaum R.O."/>
            <person name="Kuo R.C."/>
            <person name="Louie K.B."/>
            <person name="Bewick A.J."/>
            <person name="Labutti K."/>
            <person name="Haridas S."/>
            <person name="Kuo A."/>
            <person name="Salamov A."/>
            <person name="Ahrendt S.R."/>
            <person name="Lau R."/>
            <person name="Bowen B.P."/>
            <person name="Lipzen A."/>
            <person name="Sullivan W."/>
            <person name="Andreopoulos W.B."/>
            <person name="Clum A."/>
            <person name="Lindquist E."/>
            <person name="Daum C."/>
            <person name="Northen T.R."/>
            <person name="Ramamoorthy G."/>
            <person name="Schmitz R.J."/>
            <person name="Gryganskyi A."/>
            <person name="Culley D."/>
            <person name="Magnuson J."/>
            <person name="James T.Y."/>
            <person name="O'Malley M.A."/>
            <person name="Stajich J.E."/>
            <person name="Spatafora J.W."/>
            <person name="Visel A."/>
            <person name="Grigoriev I.V."/>
        </authorList>
    </citation>
    <scope>NUCLEOTIDE SEQUENCE [LARGE SCALE GENOMIC DNA]</scope>
    <source>
        <strain evidence="12 13">NRRL Y-17943</strain>
    </source>
</reference>
<dbReference type="Gene3D" id="2.170.270.10">
    <property type="entry name" value="SET domain"/>
    <property type="match status" value="1"/>
</dbReference>
<name>A0A1Y1UB36_9TREE</name>
<feature type="compositionally biased region" description="Basic and acidic residues" evidence="8">
    <location>
        <begin position="190"/>
        <end position="201"/>
    </location>
</feature>
<evidence type="ECO:0000256" key="6">
    <source>
        <dbReference type="ARBA" id="ARBA00022723"/>
    </source>
</evidence>
<feature type="compositionally biased region" description="Polar residues" evidence="8">
    <location>
        <begin position="18"/>
        <end position="38"/>
    </location>
</feature>
<dbReference type="PANTHER" id="PTHR46223:SF3">
    <property type="entry name" value="HISTONE-LYSINE N-METHYLTRANSFERASE SET-23"/>
    <property type="match status" value="1"/>
</dbReference>
<feature type="region of interest" description="Disordered" evidence="8">
    <location>
        <begin position="525"/>
        <end position="544"/>
    </location>
</feature>
<dbReference type="Pfam" id="PF00856">
    <property type="entry name" value="SET"/>
    <property type="match status" value="1"/>
</dbReference>
<evidence type="ECO:0000256" key="8">
    <source>
        <dbReference type="SAM" id="MobiDB-lite"/>
    </source>
</evidence>
<organism evidence="12 13">
    <name type="scientific">Kockovaella imperatae</name>
    <dbReference type="NCBI Taxonomy" id="4999"/>
    <lineage>
        <taxon>Eukaryota</taxon>
        <taxon>Fungi</taxon>
        <taxon>Dikarya</taxon>
        <taxon>Basidiomycota</taxon>
        <taxon>Agaricomycotina</taxon>
        <taxon>Tremellomycetes</taxon>
        <taxon>Tremellales</taxon>
        <taxon>Cuniculitremaceae</taxon>
        <taxon>Kockovaella</taxon>
    </lineage>
</organism>
<dbReference type="RefSeq" id="XP_021869440.1">
    <property type="nucleotide sequence ID" value="XM_022019263.1"/>
</dbReference>
<dbReference type="SUPFAM" id="SSF82199">
    <property type="entry name" value="SET domain"/>
    <property type="match status" value="1"/>
</dbReference>
<dbReference type="InParanoid" id="A0A1Y1UB36"/>